<dbReference type="CDD" id="cd05466">
    <property type="entry name" value="PBP2_LTTR_substrate"/>
    <property type="match status" value="1"/>
</dbReference>
<evidence type="ECO:0000256" key="2">
    <source>
        <dbReference type="ARBA" id="ARBA00023015"/>
    </source>
</evidence>
<dbReference type="SUPFAM" id="SSF46785">
    <property type="entry name" value="Winged helix' DNA-binding domain"/>
    <property type="match status" value="1"/>
</dbReference>
<dbReference type="PANTHER" id="PTHR30126:SF40">
    <property type="entry name" value="HTH-TYPE TRANSCRIPTIONAL REGULATOR GLTR"/>
    <property type="match status" value="1"/>
</dbReference>
<name>F8FLE7_PAEMK</name>
<dbReference type="GO" id="GO:0000976">
    <property type="term" value="F:transcription cis-regulatory region binding"/>
    <property type="evidence" value="ECO:0007669"/>
    <property type="project" value="TreeGrafter"/>
</dbReference>
<dbReference type="PANTHER" id="PTHR30126">
    <property type="entry name" value="HTH-TYPE TRANSCRIPTIONAL REGULATOR"/>
    <property type="match status" value="1"/>
</dbReference>
<dbReference type="EMBL" id="CP002869">
    <property type="protein sequence ID" value="AEI43515.1"/>
    <property type="molecule type" value="Genomic_DNA"/>
</dbReference>
<sequence>MNIENIEAFVYIVHFNSFNKAAEALYVSQPSISARIQSLERELSVRLFEREGRHFTLTEKGKQFLPYAQNILKTYKAGRQQLQVAEKQSDELRIGCTLSGANYILPEVLPVFKRKHRHIRIKLLTAPSETILEKVLAKELDVGLTRSMSHPDVESEQLYEDPIRLFVHRSHPFARKISLSMEEVGREPIVFFECGSLDWNRIHRLFQTLDVPPRIEMQIDNLETAKKLVVGGMGISFLPELSVRKEIREGVLLPLEMPQLSGISLRTHLLSLKGQGTELGQLFGEVIRGMDLTAGRPQASPG</sequence>
<feature type="domain" description="HTH lysR-type" evidence="5">
    <location>
        <begin position="1"/>
        <end position="58"/>
    </location>
</feature>
<dbReference type="InterPro" id="IPR000847">
    <property type="entry name" value="LysR_HTH_N"/>
</dbReference>
<dbReference type="HOGENOM" id="CLU_039613_6_1_9"/>
<dbReference type="GO" id="GO:0003700">
    <property type="term" value="F:DNA-binding transcription factor activity"/>
    <property type="evidence" value="ECO:0007669"/>
    <property type="project" value="InterPro"/>
</dbReference>
<dbReference type="InterPro" id="IPR036388">
    <property type="entry name" value="WH-like_DNA-bd_sf"/>
</dbReference>
<dbReference type="Pfam" id="PF03466">
    <property type="entry name" value="LysR_substrate"/>
    <property type="match status" value="1"/>
</dbReference>
<evidence type="ECO:0000313" key="6">
    <source>
        <dbReference type="EMBL" id="AEI43515.1"/>
    </source>
</evidence>
<dbReference type="PRINTS" id="PR00039">
    <property type="entry name" value="HTHLYSR"/>
</dbReference>
<reference evidence="6 7" key="2">
    <citation type="journal article" date="2013" name="Genome Announc.">
        <title>Genome Sequence of Growth-Improving Paenibacillus mucilaginosus Strain KNP414.</title>
        <authorList>
            <person name="Lu J.J."/>
            <person name="Wang J.F."/>
            <person name="Hu X.F."/>
        </authorList>
    </citation>
    <scope>NUCLEOTIDE SEQUENCE [LARGE SCALE GENOMIC DNA]</scope>
    <source>
        <strain evidence="6 7">KNP414</strain>
    </source>
</reference>
<evidence type="ECO:0000259" key="5">
    <source>
        <dbReference type="PROSITE" id="PS50931"/>
    </source>
</evidence>
<dbReference type="InterPro" id="IPR005119">
    <property type="entry name" value="LysR_subst-bd"/>
</dbReference>
<comment type="similarity">
    <text evidence="1">Belongs to the LysR transcriptional regulatory family.</text>
</comment>
<evidence type="ECO:0000256" key="1">
    <source>
        <dbReference type="ARBA" id="ARBA00009437"/>
    </source>
</evidence>
<evidence type="ECO:0000256" key="3">
    <source>
        <dbReference type="ARBA" id="ARBA00023125"/>
    </source>
</evidence>
<dbReference type="Pfam" id="PF00126">
    <property type="entry name" value="HTH_1"/>
    <property type="match status" value="1"/>
</dbReference>
<evidence type="ECO:0000313" key="7">
    <source>
        <dbReference type="Proteomes" id="UP000006620"/>
    </source>
</evidence>
<dbReference type="PROSITE" id="PS50931">
    <property type="entry name" value="HTH_LYSR"/>
    <property type="match status" value="1"/>
</dbReference>
<dbReference type="Proteomes" id="UP000006620">
    <property type="component" value="Chromosome"/>
</dbReference>
<protein>
    <submittedName>
        <fullName evidence="6">Transcriptional regulator, LysR family</fullName>
    </submittedName>
</protein>
<accession>F8FLE7</accession>
<dbReference type="SUPFAM" id="SSF53850">
    <property type="entry name" value="Periplasmic binding protein-like II"/>
    <property type="match status" value="1"/>
</dbReference>
<dbReference type="Gene3D" id="3.40.190.290">
    <property type="match status" value="1"/>
</dbReference>
<keyword evidence="3" id="KW-0238">DNA-binding</keyword>
<evidence type="ECO:0000256" key="4">
    <source>
        <dbReference type="ARBA" id="ARBA00023163"/>
    </source>
</evidence>
<proteinExistence type="inferred from homology"/>
<dbReference type="PATRIC" id="fig|1036673.3.peg.4605"/>
<organism evidence="6 7">
    <name type="scientific">Paenibacillus mucilaginosus (strain KNP414)</name>
    <dbReference type="NCBI Taxonomy" id="1036673"/>
    <lineage>
        <taxon>Bacteria</taxon>
        <taxon>Bacillati</taxon>
        <taxon>Bacillota</taxon>
        <taxon>Bacilli</taxon>
        <taxon>Bacillales</taxon>
        <taxon>Paenibacillaceae</taxon>
        <taxon>Paenibacillus</taxon>
    </lineage>
</organism>
<reference evidence="7" key="1">
    <citation type="submission" date="2011-06" db="EMBL/GenBank/DDBJ databases">
        <title>Complete genome sequence of Paenibacillus mucilaginosus KNP414.</title>
        <authorList>
            <person name="Wang J."/>
            <person name="Hu S."/>
            <person name="Hu X."/>
            <person name="Zhang B."/>
            <person name="Dong D."/>
            <person name="Zhang S."/>
            <person name="Zhao K."/>
            <person name="Wu D."/>
        </authorList>
    </citation>
    <scope>NUCLEOTIDE SEQUENCE [LARGE SCALE GENOMIC DNA]</scope>
    <source>
        <strain evidence="7">KNP414</strain>
    </source>
</reference>
<keyword evidence="2" id="KW-0805">Transcription regulation</keyword>
<keyword evidence="4" id="KW-0804">Transcription</keyword>
<dbReference type="Gene3D" id="1.10.10.10">
    <property type="entry name" value="Winged helix-like DNA-binding domain superfamily/Winged helix DNA-binding domain"/>
    <property type="match status" value="1"/>
</dbReference>
<dbReference type="AlphaFoldDB" id="F8FLE7"/>
<dbReference type="RefSeq" id="WP_013918668.1">
    <property type="nucleotide sequence ID" value="NC_015690.1"/>
</dbReference>
<gene>
    <name evidence="6" type="ordered locus">KNP414_04990</name>
</gene>
<dbReference type="KEGG" id="pms:KNP414_04990"/>
<dbReference type="FunFam" id="1.10.10.10:FF:000001">
    <property type="entry name" value="LysR family transcriptional regulator"/>
    <property type="match status" value="1"/>
</dbReference>
<dbReference type="InterPro" id="IPR036390">
    <property type="entry name" value="WH_DNA-bd_sf"/>
</dbReference>